<sequence>MLVFSLPLIVHAKNCKQGIPCGNSCISADKICKIDHVTSQYLSPSINPVQQNTSNTLNKQNFNNAKSNLVKLYNDNAEQTTFYCGCEFNLNDKKHMVNFNKCGYQVRKNQNRAQRIEWEHVMPAENFGRHLSCWQNGGRKACKKDILFNQMEGDMHNLQPSIGEINGDRSNYRYSQFTREFHQYGQCKSAVDFKQRKFQPRDEIRGIIARTYFYMSDKYQINLSKQEQQLMTAWDKLYPPIKWECDRNRLITNIQGNDNKFITKHCAK</sequence>
<dbReference type="InterPro" id="IPR044925">
    <property type="entry name" value="His-Me_finger_sf"/>
</dbReference>
<protein>
    <submittedName>
        <fullName evidence="4">Endonuclease</fullName>
    </submittedName>
</protein>
<comment type="similarity">
    <text evidence="1">Belongs to the EndA/NucM nuclease family.</text>
</comment>
<keyword evidence="2" id="KW-0540">Nuclease</keyword>
<dbReference type="PANTHER" id="PTHR33607:SF2">
    <property type="entry name" value="ENDONUCLEASE-1"/>
    <property type="match status" value="1"/>
</dbReference>
<evidence type="ECO:0000256" key="2">
    <source>
        <dbReference type="ARBA" id="ARBA00022722"/>
    </source>
</evidence>
<keyword evidence="4" id="KW-0255">Endonuclease</keyword>
<reference evidence="4 5" key="1">
    <citation type="submission" date="2020-06" db="EMBL/GenBank/DDBJ databases">
        <title>Frischella cerana isolated from Apis cerana gut homogenate.</title>
        <authorList>
            <person name="Wolter L.A."/>
            <person name="Suenami S."/>
            <person name="Miyazaki R."/>
        </authorList>
    </citation>
    <scope>NUCLEOTIDE SEQUENCE [LARGE SCALE GENOMIC DNA]</scope>
    <source>
        <strain evidence="4 5">Ac13</strain>
    </source>
</reference>
<evidence type="ECO:0000256" key="1">
    <source>
        <dbReference type="ARBA" id="ARBA00006429"/>
    </source>
</evidence>
<dbReference type="InterPro" id="IPR007346">
    <property type="entry name" value="Endonuclease-I"/>
</dbReference>
<dbReference type="EMBL" id="JABURY010000006">
    <property type="protein sequence ID" value="MBC9130370.1"/>
    <property type="molecule type" value="Genomic_DNA"/>
</dbReference>
<organism evidence="4 5">
    <name type="scientific">Frischella japonica</name>
    <dbReference type="NCBI Taxonomy" id="2741544"/>
    <lineage>
        <taxon>Bacteria</taxon>
        <taxon>Pseudomonadati</taxon>
        <taxon>Pseudomonadota</taxon>
        <taxon>Gammaproteobacteria</taxon>
        <taxon>Orbales</taxon>
        <taxon>Orbaceae</taxon>
        <taxon>Frischella</taxon>
    </lineage>
</organism>
<dbReference type="SUPFAM" id="SSF54060">
    <property type="entry name" value="His-Me finger endonucleases"/>
    <property type="match status" value="1"/>
</dbReference>
<accession>A0ABR7QW52</accession>
<dbReference type="GO" id="GO:0004519">
    <property type="term" value="F:endonuclease activity"/>
    <property type="evidence" value="ECO:0007669"/>
    <property type="project" value="UniProtKB-KW"/>
</dbReference>
<keyword evidence="3" id="KW-0378">Hydrolase</keyword>
<dbReference type="PANTHER" id="PTHR33607">
    <property type="entry name" value="ENDONUCLEASE-1"/>
    <property type="match status" value="1"/>
</dbReference>
<proteinExistence type="inferred from homology"/>
<dbReference type="Pfam" id="PF04231">
    <property type="entry name" value="Endonuclease_1"/>
    <property type="match status" value="1"/>
</dbReference>
<name>A0ABR7QW52_9GAMM</name>
<evidence type="ECO:0000313" key="5">
    <source>
        <dbReference type="Proteomes" id="UP000651208"/>
    </source>
</evidence>
<evidence type="ECO:0000313" key="4">
    <source>
        <dbReference type="EMBL" id="MBC9130370.1"/>
    </source>
</evidence>
<comment type="caution">
    <text evidence="4">The sequence shown here is derived from an EMBL/GenBank/DDBJ whole genome shotgun (WGS) entry which is preliminary data.</text>
</comment>
<gene>
    <name evidence="4" type="ORF">FcAc13_03495</name>
</gene>
<keyword evidence="5" id="KW-1185">Reference proteome</keyword>
<evidence type="ECO:0000256" key="3">
    <source>
        <dbReference type="ARBA" id="ARBA00022801"/>
    </source>
</evidence>
<dbReference type="Proteomes" id="UP000651208">
    <property type="component" value="Unassembled WGS sequence"/>
</dbReference>